<dbReference type="EMBL" id="JAHRIP010081926">
    <property type="protein sequence ID" value="MEQ2313081.1"/>
    <property type="molecule type" value="Genomic_DNA"/>
</dbReference>
<proteinExistence type="predicted"/>
<protein>
    <submittedName>
        <fullName evidence="1">Uncharacterized protein</fullName>
    </submittedName>
</protein>
<reference evidence="1 2" key="1">
    <citation type="submission" date="2021-06" db="EMBL/GenBank/DDBJ databases">
        <authorList>
            <person name="Palmer J.M."/>
        </authorList>
    </citation>
    <scope>NUCLEOTIDE SEQUENCE [LARGE SCALE GENOMIC DNA]</scope>
    <source>
        <strain evidence="1 2">AS_MEX2019</strain>
        <tissue evidence="1">Muscle</tissue>
    </source>
</reference>
<name>A0ABV1A615_9TELE</name>
<accession>A0ABV1A615</accession>
<comment type="caution">
    <text evidence="1">The sequence shown here is derived from an EMBL/GenBank/DDBJ whole genome shotgun (WGS) entry which is preliminary data.</text>
</comment>
<evidence type="ECO:0000313" key="2">
    <source>
        <dbReference type="Proteomes" id="UP001469553"/>
    </source>
</evidence>
<keyword evidence="2" id="KW-1185">Reference proteome</keyword>
<evidence type="ECO:0000313" key="1">
    <source>
        <dbReference type="EMBL" id="MEQ2313081.1"/>
    </source>
</evidence>
<gene>
    <name evidence="1" type="ORF">AMECASPLE_037935</name>
</gene>
<sequence length="118" mass="13023">MFHDQSSCLTTTKPSMLGTLKVRLFKPKHSITAVKYGSGSIMLCGCALVRVVQAQWVSEQSTNRHLGPDLQRSQIGGAECLQKIKIAGAISKCVAYYPQRLHVQWITGAKEMQTAVFK</sequence>
<dbReference type="Proteomes" id="UP001469553">
    <property type="component" value="Unassembled WGS sequence"/>
</dbReference>
<organism evidence="1 2">
    <name type="scientific">Ameca splendens</name>
    <dbReference type="NCBI Taxonomy" id="208324"/>
    <lineage>
        <taxon>Eukaryota</taxon>
        <taxon>Metazoa</taxon>
        <taxon>Chordata</taxon>
        <taxon>Craniata</taxon>
        <taxon>Vertebrata</taxon>
        <taxon>Euteleostomi</taxon>
        <taxon>Actinopterygii</taxon>
        <taxon>Neopterygii</taxon>
        <taxon>Teleostei</taxon>
        <taxon>Neoteleostei</taxon>
        <taxon>Acanthomorphata</taxon>
        <taxon>Ovalentaria</taxon>
        <taxon>Atherinomorphae</taxon>
        <taxon>Cyprinodontiformes</taxon>
        <taxon>Goodeidae</taxon>
        <taxon>Ameca</taxon>
    </lineage>
</organism>